<dbReference type="EMBL" id="JACIDS010000002">
    <property type="protein sequence ID" value="MBB3930267.1"/>
    <property type="molecule type" value="Genomic_DNA"/>
</dbReference>
<organism evidence="2 3">
    <name type="scientific">Kaistia hirudinis</name>
    <dbReference type="NCBI Taxonomy" id="1293440"/>
    <lineage>
        <taxon>Bacteria</taxon>
        <taxon>Pseudomonadati</taxon>
        <taxon>Pseudomonadota</taxon>
        <taxon>Alphaproteobacteria</taxon>
        <taxon>Hyphomicrobiales</taxon>
        <taxon>Kaistiaceae</taxon>
        <taxon>Kaistia</taxon>
    </lineage>
</organism>
<protein>
    <submittedName>
        <fullName evidence="2">Putative phosphosugar-binding protein</fullName>
    </submittedName>
</protein>
<dbReference type="PROSITE" id="PS51464">
    <property type="entry name" value="SIS"/>
    <property type="match status" value="1"/>
</dbReference>
<dbReference type="InterPro" id="IPR035472">
    <property type="entry name" value="RpiR-like_SIS"/>
</dbReference>
<dbReference type="GO" id="GO:0097367">
    <property type="term" value="F:carbohydrate derivative binding"/>
    <property type="evidence" value="ECO:0007669"/>
    <property type="project" value="InterPro"/>
</dbReference>
<dbReference type="InterPro" id="IPR001347">
    <property type="entry name" value="SIS_dom"/>
</dbReference>
<dbReference type="RefSeq" id="WP_183397944.1">
    <property type="nucleotide sequence ID" value="NZ_JACIDS010000002.1"/>
</dbReference>
<accession>A0A840AMK3</accession>
<dbReference type="PANTHER" id="PTHR30390">
    <property type="entry name" value="SEDOHEPTULOSE 7-PHOSPHATE ISOMERASE / DNAA INITIATOR-ASSOCIATING FACTOR FOR REPLICATION INITIATION"/>
    <property type="match status" value="1"/>
</dbReference>
<dbReference type="GO" id="GO:1901135">
    <property type="term" value="P:carbohydrate derivative metabolic process"/>
    <property type="evidence" value="ECO:0007669"/>
    <property type="project" value="InterPro"/>
</dbReference>
<comment type="caution">
    <text evidence="2">The sequence shown here is derived from an EMBL/GenBank/DDBJ whole genome shotgun (WGS) entry which is preliminary data.</text>
</comment>
<reference evidence="2 3" key="1">
    <citation type="submission" date="2020-08" db="EMBL/GenBank/DDBJ databases">
        <title>Genomic Encyclopedia of Type Strains, Phase IV (KMG-IV): sequencing the most valuable type-strain genomes for metagenomic binning, comparative biology and taxonomic classification.</title>
        <authorList>
            <person name="Goeker M."/>
        </authorList>
    </citation>
    <scope>NUCLEOTIDE SEQUENCE [LARGE SCALE GENOMIC DNA]</scope>
    <source>
        <strain evidence="2 3">DSM 25966</strain>
    </source>
</reference>
<evidence type="ECO:0000313" key="2">
    <source>
        <dbReference type="EMBL" id="MBB3930267.1"/>
    </source>
</evidence>
<feature type="domain" description="SIS" evidence="1">
    <location>
        <begin position="34"/>
        <end position="208"/>
    </location>
</feature>
<evidence type="ECO:0000259" key="1">
    <source>
        <dbReference type="PROSITE" id="PS51464"/>
    </source>
</evidence>
<dbReference type="AlphaFoldDB" id="A0A840AMK3"/>
<sequence length="242" mass="25096">MSNAAQIYLKAAQDLLSTAAQTQSDAILRAAALCTEAIARGGVIYIFGTGHSHLMAEEGHFRAGGLACVVPILSTTVMVHEGAIASTRMERMSGLADVILARYPLGADDALFVFSTSGVNAVPVEAARYARTQGTPVIGVTSLAYSTAAANGRQRLADVSDVVIDSGAPAGDAVVPIDDEVSAGPVSTLLGAAMLNAVLVQAAADLAERGLEAPVYRSANMPGANEHNKRLVERYRARNPHL</sequence>
<dbReference type="NCBIfam" id="NF002805">
    <property type="entry name" value="PRK02947.1"/>
    <property type="match status" value="1"/>
</dbReference>
<proteinExistence type="predicted"/>
<dbReference type="Proteomes" id="UP000553963">
    <property type="component" value="Unassembled WGS sequence"/>
</dbReference>
<dbReference type="InterPro" id="IPR046348">
    <property type="entry name" value="SIS_dom_sf"/>
</dbReference>
<gene>
    <name evidence="2" type="ORF">GGR25_001306</name>
</gene>
<keyword evidence="3" id="KW-1185">Reference proteome</keyword>
<dbReference type="InterPro" id="IPR050099">
    <property type="entry name" value="SIS_GmhA/DiaA_subfam"/>
</dbReference>
<dbReference type="SUPFAM" id="SSF53697">
    <property type="entry name" value="SIS domain"/>
    <property type="match status" value="1"/>
</dbReference>
<dbReference type="CDD" id="cd05013">
    <property type="entry name" value="SIS_RpiR"/>
    <property type="match status" value="1"/>
</dbReference>
<dbReference type="PANTHER" id="PTHR30390:SF7">
    <property type="entry name" value="PHOSPHOHEPTOSE ISOMERASE"/>
    <property type="match status" value="1"/>
</dbReference>
<dbReference type="Pfam" id="PF13580">
    <property type="entry name" value="SIS_2"/>
    <property type="match status" value="1"/>
</dbReference>
<evidence type="ECO:0000313" key="3">
    <source>
        <dbReference type="Proteomes" id="UP000553963"/>
    </source>
</evidence>
<dbReference type="Gene3D" id="3.40.50.10490">
    <property type="entry name" value="Glucose-6-phosphate isomerase like protein, domain 1"/>
    <property type="match status" value="1"/>
</dbReference>
<name>A0A840AMK3_9HYPH</name>